<dbReference type="EC" id="3.4.16.6" evidence="2"/>
<dbReference type="EMBL" id="MNCJ02000327">
    <property type="protein sequence ID" value="KAF5777913.1"/>
    <property type="molecule type" value="Genomic_DNA"/>
</dbReference>
<organism evidence="3 4">
    <name type="scientific">Helianthus annuus</name>
    <name type="common">Common sunflower</name>
    <dbReference type="NCBI Taxonomy" id="4232"/>
    <lineage>
        <taxon>Eukaryota</taxon>
        <taxon>Viridiplantae</taxon>
        <taxon>Streptophyta</taxon>
        <taxon>Embryophyta</taxon>
        <taxon>Tracheophyta</taxon>
        <taxon>Spermatophyta</taxon>
        <taxon>Magnoliopsida</taxon>
        <taxon>eudicotyledons</taxon>
        <taxon>Gunneridae</taxon>
        <taxon>Pentapetalae</taxon>
        <taxon>asterids</taxon>
        <taxon>campanulids</taxon>
        <taxon>Asterales</taxon>
        <taxon>Asteraceae</taxon>
        <taxon>Asteroideae</taxon>
        <taxon>Heliantheae alliance</taxon>
        <taxon>Heliantheae</taxon>
        <taxon>Helianthus</taxon>
    </lineage>
</organism>
<keyword evidence="3" id="KW-0378">Hydrolase</keyword>
<evidence type="ECO:0000313" key="3">
    <source>
        <dbReference type="EMBL" id="OTG05011.1"/>
    </source>
</evidence>
<dbReference type="GO" id="GO:0006508">
    <property type="term" value="P:proteolysis"/>
    <property type="evidence" value="ECO:0007669"/>
    <property type="project" value="InterPro"/>
</dbReference>
<dbReference type="Gene3D" id="3.40.50.1820">
    <property type="entry name" value="alpha/beta hydrolase"/>
    <property type="match status" value="1"/>
</dbReference>
<evidence type="ECO:0000256" key="1">
    <source>
        <dbReference type="ARBA" id="ARBA00009431"/>
    </source>
</evidence>
<dbReference type="InterPro" id="IPR029058">
    <property type="entry name" value="AB_hydrolase_fold"/>
</dbReference>
<proteinExistence type="inferred from homology"/>
<dbReference type="GO" id="GO:0004185">
    <property type="term" value="F:serine-type carboxypeptidase activity"/>
    <property type="evidence" value="ECO:0007669"/>
    <property type="project" value="UniProtKB-EC"/>
</dbReference>
<keyword evidence="3" id="KW-0121">Carboxypeptidase</keyword>
<dbReference type="Proteomes" id="UP000215914">
    <property type="component" value="Chromosome 12"/>
</dbReference>
<reference evidence="3" key="2">
    <citation type="submission" date="2017-02" db="EMBL/GenBank/DDBJ databases">
        <title>Sunflower complete genome.</title>
        <authorList>
            <person name="Langlade N."/>
            <person name="Munos S."/>
        </authorList>
    </citation>
    <scope>NUCLEOTIDE SEQUENCE [LARGE SCALE GENOMIC DNA]</scope>
    <source>
        <tissue evidence="3">Leaves</tissue>
    </source>
</reference>
<dbReference type="InterPro" id="IPR001563">
    <property type="entry name" value="Peptidase_S10"/>
</dbReference>
<sequence>MNRPNVQAALHANTTNIPYTWAHCSDAIAYWSDAPDSILLIIKKLVAGGICVWVFSGDTDGRIPVTSTRLSLRKLGLSIVVNQTQLVCFFSRN</sequence>
<dbReference type="Gramene" id="mRNA:HanXRQr2_Chr12g0541321">
    <property type="protein sequence ID" value="mRNA:HanXRQr2_Chr12g0541321"/>
    <property type="gene ID" value="HanXRQr2_Chr12g0541321"/>
</dbReference>
<gene>
    <name evidence="3" type="ORF">HannXRQ_Chr12g0368801</name>
    <name evidence="2" type="ORF">HanXRQr2_Chr12g0541321</name>
</gene>
<name>A0A251T529_HELAN</name>
<dbReference type="InParanoid" id="A0A251T529"/>
<accession>A0A251T529</accession>
<dbReference type="Pfam" id="PF00450">
    <property type="entry name" value="Peptidase_S10"/>
    <property type="match status" value="1"/>
</dbReference>
<dbReference type="AlphaFoldDB" id="A0A251T529"/>
<keyword evidence="4" id="KW-1185">Reference proteome</keyword>
<evidence type="ECO:0000313" key="2">
    <source>
        <dbReference type="EMBL" id="KAF5777913.1"/>
    </source>
</evidence>
<reference evidence="2" key="3">
    <citation type="submission" date="2020-06" db="EMBL/GenBank/DDBJ databases">
        <title>Helianthus annuus Genome sequencing and assembly Release 2.</title>
        <authorList>
            <person name="Gouzy J."/>
            <person name="Langlade N."/>
            <person name="Munos S."/>
        </authorList>
    </citation>
    <scope>NUCLEOTIDE SEQUENCE</scope>
    <source>
        <tissue evidence="2">Leaves</tissue>
    </source>
</reference>
<comment type="similarity">
    <text evidence="1">Belongs to the peptidase S10 family.</text>
</comment>
<reference evidence="2 4" key="1">
    <citation type="journal article" date="2017" name="Nature">
        <title>The sunflower genome provides insights into oil metabolism, flowering and Asterid evolution.</title>
        <authorList>
            <person name="Badouin H."/>
            <person name="Gouzy J."/>
            <person name="Grassa C.J."/>
            <person name="Murat F."/>
            <person name="Staton S.E."/>
            <person name="Cottret L."/>
            <person name="Lelandais-Briere C."/>
            <person name="Owens G.L."/>
            <person name="Carrere S."/>
            <person name="Mayjonade B."/>
            <person name="Legrand L."/>
            <person name="Gill N."/>
            <person name="Kane N.C."/>
            <person name="Bowers J.E."/>
            <person name="Hubner S."/>
            <person name="Bellec A."/>
            <person name="Berard A."/>
            <person name="Berges H."/>
            <person name="Blanchet N."/>
            <person name="Boniface M.C."/>
            <person name="Brunel D."/>
            <person name="Catrice O."/>
            <person name="Chaidir N."/>
            <person name="Claudel C."/>
            <person name="Donnadieu C."/>
            <person name="Faraut T."/>
            <person name="Fievet G."/>
            <person name="Helmstetter N."/>
            <person name="King M."/>
            <person name="Knapp S.J."/>
            <person name="Lai Z."/>
            <person name="Le Paslier M.C."/>
            <person name="Lippi Y."/>
            <person name="Lorenzon L."/>
            <person name="Mandel J.R."/>
            <person name="Marage G."/>
            <person name="Marchand G."/>
            <person name="Marquand E."/>
            <person name="Bret-Mestries E."/>
            <person name="Morien E."/>
            <person name="Nambeesan S."/>
            <person name="Nguyen T."/>
            <person name="Pegot-Espagnet P."/>
            <person name="Pouilly N."/>
            <person name="Raftis F."/>
            <person name="Sallet E."/>
            <person name="Schiex T."/>
            <person name="Thomas J."/>
            <person name="Vandecasteele C."/>
            <person name="Vares D."/>
            <person name="Vear F."/>
            <person name="Vautrin S."/>
            <person name="Crespi M."/>
            <person name="Mangin B."/>
            <person name="Burke J.M."/>
            <person name="Salse J."/>
            <person name="Munos S."/>
            <person name="Vincourt P."/>
            <person name="Rieseberg L.H."/>
            <person name="Langlade N.B."/>
        </authorList>
    </citation>
    <scope>NUCLEOTIDE SEQUENCE [LARGE SCALE GENOMIC DNA]</scope>
    <source>
        <strain evidence="4">cv. SF193</strain>
        <tissue evidence="2">Leaves</tissue>
    </source>
</reference>
<dbReference type="EMBL" id="CM007901">
    <property type="protein sequence ID" value="OTG05011.1"/>
    <property type="molecule type" value="Genomic_DNA"/>
</dbReference>
<keyword evidence="3" id="KW-0645">Protease</keyword>
<protein>
    <submittedName>
        <fullName evidence="2">Carboxypeptidase D</fullName>
        <ecNumber evidence="2">3.4.16.6</ecNumber>
    </submittedName>
    <submittedName>
        <fullName evidence="3">Putative peptidase S10, serine carboxypeptidase, Alpha/Beta hydrolase fold protein</fullName>
    </submittedName>
</protein>
<dbReference type="SUPFAM" id="SSF53474">
    <property type="entry name" value="alpha/beta-Hydrolases"/>
    <property type="match status" value="1"/>
</dbReference>
<evidence type="ECO:0000313" key="4">
    <source>
        <dbReference type="Proteomes" id="UP000215914"/>
    </source>
</evidence>
<dbReference type="STRING" id="4232.A0A251T529"/>